<protein>
    <recommendedName>
        <fullName evidence="7">Protein-L-isoaspartate O-methyltransferase</fullName>
        <ecNumber evidence="7">2.1.1.77</ecNumber>
    </recommendedName>
    <alternativeName>
        <fullName evidence="7">L-isoaspartyl protein carboxyl methyltransferase</fullName>
    </alternativeName>
    <alternativeName>
        <fullName evidence="7">Protein L-isoaspartyl methyltransferase</fullName>
    </alternativeName>
    <alternativeName>
        <fullName evidence="7">Protein-beta-aspartate methyltransferase</fullName>
        <shortName evidence="7">PIMT</shortName>
    </alternativeName>
</protein>
<keyword evidence="10" id="KW-1185">Reference proteome</keyword>
<dbReference type="SUPFAM" id="SSF159501">
    <property type="entry name" value="EreA/ChaN-like"/>
    <property type="match status" value="1"/>
</dbReference>
<dbReference type="CDD" id="cd02440">
    <property type="entry name" value="AdoMet_MTases"/>
    <property type="match status" value="1"/>
</dbReference>
<evidence type="ECO:0000256" key="2">
    <source>
        <dbReference type="ARBA" id="ARBA00005369"/>
    </source>
</evidence>
<evidence type="ECO:0000256" key="7">
    <source>
        <dbReference type="HAMAP-Rule" id="MF_00090"/>
    </source>
</evidence>
<comment type="subcellular location">
    <subcellularLocation>
        <location evidence="1 7">Cytoplasm</location>
    </subcellularLocation>
</comment>
<evidence type="ECO:0000256" key="3">
    <source>
        <dbReference type="ARBA" id="ARBA00022490"/>
    </source>
</evidence>
<dbReference type="NCBIfam" id="TIGR00080">
    <property type="entry name" value="pimt"/>
    <property type="match status" value="1"/>
</dbReference>
<dbReference type="GO" id="GO:0046677">
    <property type="term" value="P:response to antibiotic"/>
    <property type="evidence" value="ECO:0007669"/>
    <property type="project" value="InterPro"/>
</dbReference>
<comment type="caution">
    <text evidence="9">The sequence shown here is derived from an EMBL/GenBank/DDBJ whole genome shotgun (WGS) entry which is preliminary data.</text>
</comment>
<organism evidence="9 10">
    <name type="scientific">Marinicauda algicola</name>
    <dbReference type="NCBI Taxonomy" id="2029849"/>
    <lineage>
        <taxon>Bacteria</taxon>
        <taxon>Pseudomonadati</taxon>
        <taxon>Pseudomonadota</taxon>
        <taxon>Alphaproteobacteria</taxon>
        <taxon>Maricaulales</taxon>
        <taxon>Maricaulaceae</taxon>
        <taxon>Marinicauda</taxon>
    </lineage>
</organism>
<dbReference type="GO" id="GO:0004719">
    <property type="term" value="F:protein-L-isoaspartate (D-aspartate) O-methyltransferase activity"/>
    <property type="evidence" value="ECO:0007669"/>
    <property type="project" value="UniProtKB-UniRule"/>
</dbReference>
<dbReference type="SUPFAM" id="SSF53335">
    <property type="entry name" value="S-adenosyl-L-methionine-dependent methyltransferases"/>
    <property type="match status" value="1"/>
</dbReference>
<comment type="catalytic activity">
    <reaction evidence="7">
        <text>[protein]-L-isoaspartate + S-adenosyl-L-methionine = [protein]-L-isoaspartate alpha-methyl ester + S-adenosyl-L-homocysteine</text>
        <dbReference type="Rhea" id="RHEA:12705"/>
        <dbReference type="Rhea" id="RHEA-COMP:12143"/>
        <dbReference type="Rhea" id="RHEA-COMP:12144"/>
        <dbReference type="ChEBI" id="CHEBI:57856"/>
        <dbReference type="ChEBI" id="CHEBI:59789"/>
        <dbReference type="ChEBI" id="CHEBI:90596"/>
        <dbReference type="ChEBI" id="CHEBI:90598"/>
        <dbReference type="EC" id="2.1.1.77"/>
    </reaction>
</comment>
<dbReference type="Pfam" id="PF01135">
    <property type="entry name" value="PCMT"/>
    <property type="match status" value="1"/>
</dbReference>
<name>A0A4S2H533_9PROT</name>
<dbReference type="Pfam" id="PF05139">
    <property type="entry name" value="Erythro_esteras"/>
    <property type="match status" value="1"/>
</dbReference>
<comment type="similarity">
    <text evidence="2 7">Belongs to the methyltransferase superfamily. L-isoaspartyl/D-aspartyl protein methyltransferase family.</text>
</comment>
<dbReference type="Gene3D" id="3.40.1660.10">
    <property type="entry name" value="EreA-like (biosynthetic domain)"/>
    <property type="match status" value="1"/>
</dbReference>
<dbReference type="FunFam" id="3.40.50.150:FF:000010">
    <property type="entry name" value="Protein-L-isoaspartate O-methyltransferase"/>
    <property type="match status" value="1"/>
</dbReference>
<sequence>MVTFQLARRGIAMPAVLDAMKQVPREEFIPEDLHEFAYEDSPLPIAEEQTISQPYIVARMIELAGLERSDKVLEVGAGSGYAAAVMGKIANQVYAIERHKALAEAAKTAIEKIGYGNVHIIHGDGTKGLPGEAPFDAIIVSAGGDLPPALKEQVAVGGRIIIPLAVNGHQMLTEIRRLDADQYEITDHEAVRFVPLVPEEDRPGHVTQGRRTPTAGRPGHMPPDLSGIMAAAAEPFESYGDLARMAERFADRKVVCLGESTHGTSEFYAARAAITERLVRDHGFNIVAVEADWPDAAIYDKAIRQSAEGRRHAEEPFTRFPRWMWRNEETWAMLRKLREINRGRDPQHQAGFYGLDVYSLCASIEAVLDYLGEHDREAAETAKERYGCLTPYCSEPGSYARMRIGNGFRGCEDKVVSVLTDLLTQRVENGEALFDAEQNARIVAEAEKYYRNLYYGDADSWNLRDSHMFDTLERLLEHRGPDAKAVVWAHNSHIGDASKTEMGWVREEHNIGQLVREKYGQDCALIGFSTHEGEVAAADDWDGPMKIKTVRPALENAHEDHAFRTDIGRFFLDLESLDGDHRQMLSEPKLQRAIGVIYRPETERASHYFRANLAEQFDAWVWFAVTKAVDAKSATPREGEDETWPFGV</sequence>
<evidence type="ECO:0000256" key="5">
    <source>
        <dbReference type="ARBA" id="ARBA00022679"/>
    </source>
</evidence>
<dbReference type="Gene3D" id="1.20.1440.30">
    <property type="entry name" value="Biosynthetic Protein domain"/>
    <property type="match status" value="1"/>
</dbReference>
<evidence type="ECO:0000256" key="8">
    <source>
        <dbReference type="SAM" id="MobiDB-lite"/>
    </source>
</evidence>
<dbReference type="AlphaFoldDB" id="A0A4S2H533"/>
<dbReference type="GO" id="GO:0030091">
    <property type="term" value="P:protein repair"/>
    <property type="evidence" value="ECO:0007669"/>
    <property type="project" value="UniProtKB-UniRule"/>
</dbReference>
<dbReference type="InterPro" id="IPR029063">
    <property type="entry name" value="SAM-dependent_MTases_sf"/>
</dbReference>
<keyword evidence="4 7" id="KW-0489">Methyltransferase</keyword>
<dbReference type="EMBL" id="SRXW01000001">
    <property type="protein sequence ID" value="TGY90787.1"/>
    <property type="molecule type" value="Genomic_DNA"/>
</dbReference>
<dbReference type="Gene3D" id="3.40.50.150">
    <property type="entry name" value="Vaccinia Virus protein VP39"/>
    <property type="match status" value="1"/>
</dbReference>
<evidence type="ECO:0000313" key="10">
    <source>
        <dbReference type="Proteomes" id="UP000308054"/>
    </source>
</evidence>
<dbReference type="PROSITE" id="PS01279">
    <property type="entry name" value="PCMT"/>
    <property type="match status" value="1"/>
</dbReference>
<dbReference type="PANTHER" id="PTHR31299">
    <property type="entry name" value="ESTERASE, PUTATIVE (AFU_ORTHOLOGUE AFUA_1G05850)-RELATED"/>
    <property type="match status" value="1"/>
</dbReference>
<dbReference type="Gene3D" id="3.30.1870.10">
    <property type="entry name" value="EreA-like, domain 2"/>
    <property type="match status" value="1"/>
</dbReference>
<dbReference type="PANTHER" id="PTHR31299:SF0">
    <property type="entry name" value="ESTERASE, PUTATIVE (AFU_ORTHOLOGUE AFUA_1G05850)-RELATED"/>
    <property type="match status" value="1"/>
</dbReference>
<dbReference type="InterPro" id="IPR007815">
    <property type="entry name" value="Emycin_Estase"/>
</dbReference>
<dbReference type="HAMAP" id="MF_00090">
    <property type="entry name" value="PIMT"/>
    <property type="match status" value="1"/>
</dbReference>
<evidence type="ECO:0000256" key="6">
    <source>
        <dbReference type="ARBA" id="ARBA00022691"/>
    </source>
</evidence>
<dbReference type="InterPro" id="IPR052036">
    <property type="entry name" value="Hydrolase/PRTase-associated"/>
</dbReference>
<reference evidence="9 10" key="1">
    <citation type="journal article" date="2017" name="Int. J. Syst. Evol. Microbiol.">
        <title>Marinicauda algicola sp. nov., isolated from a marine red alga Rhodosorus marinus.</title>
        <authorList>
            <person name="Jeong S.E."/>
            <person name="Jeon S.H."/>
            <person name="Chun B.H."/>
            <person name="Kim D.W."/>
            <person name="Jeon C.O."/>
        </authorList>
    </citation>
    <scope>NUCLEOTIDE SEQUENCE [LARGE SCALE GENOMIC DNA]</scope>
    <source>
        <strain evidence="9 10">JCM 31718</strain>
    </source>
</reference>
<evidence type="ECO:0000256" key="4">
    <source>
        <dbReference type="ARBA" id="ARBA00022603"/>
    </source>
</evidence>
<proteinExistence type="inferred from homology"/>
<feature type="region of interest" description="Disordered" evidence="8">
    <location>
        <begin position="200"/>
        <end position="219"/>
    </location>
</feature>
<keyword evidence="6 7" id="KW-0949">S-adenosyl-L-methionine</keyword>
<keyword evidence="5 7" id="KW-0808">Transferase</keyword>
<dbReference type="CDD" id="cd14728">
    <property type="entry name" value="Ere-like"/>
    <property type="match status" value="1"/>
</dbReference>
<evidence type="ECO:0000256" key="1">
    <source>
        <dbReference type="ARBA" id="ARBA00004496"/>
    </source>
</evidence>
<dbReference type="Proteomes" id="UP000308054">
    <property type="component" value="Unassembled WGS sequence"/>
</dbReference>
<comment type="function">
    <text evidence="7">Catalyzes the methyl esterification of L-isoaspartyl residues in peptides and proteins that result from spontaneous decomposition of normal L-aspartyl and L-asparaginyl residues. It plays a role in the repair and/or degradation of damaged proteins.</text>
</comment>
<feature type="active site" evidence="7">
    <location>
        <position position="52"/>
    </location>
</feature>
<gene>
    <name evidence="7" type="primary">pcm</name>
    <name evidence="9" type="ORF">E5163_05695</name>
</gene>
<evidence type="ECO:0000313" key="9">
    <source>
        <dbReference type="EMBL" id="TGY90787.1"/>
    </source>
</evidence>
<dbReference type="GO" id="GO:0032259">
    <property type="term" value="P:methylation"/>
    <property type="evidence" value="ECO:0007669"/>
    <property type="project" value="UniProtKB-KW"/>
</dbReference>
<keyword evidence="3 7" id="KW-0963">Cytoplasm</keyword>
<dbReference type="InterPro" id="IPR000682">
    <property type="entry name" value="PCMT"/>
</dbReference>
<dbReference type="EC" id="2.1.1.77" evidence="7"/>
<dbReference type="OrthoDB" id="9810066at2"/>
<accession>A0A4S2H533</accession>
<dbReference type="NCBIfam" id="NF001453">
    <property type="entry name" value="PRK00312.1"/>
    <property type="match status" value="1"/>
</dbReference>
<dbReference type="GO" id="GO:0005737">
    <property type="term" value="C:cytoplasm"/>
    <property type="evidence" value="ECO:0007669"/>
    <property type="project" value="UniProtKB-SubCell"/>
</dbReference>